<organism evidence="1 2">
    <name type="scientific">Yersinia similis</name>
    <dbReference type="NCBI Taxonomy" id="367190"/>
    <lineage>
        <taxon>Bacteria</taxon>
        <taxon>Pseudomonadati</taxon>
        <taxon>Pseudomonadota</taxon>
        <taxon>Gammaproteobacteria</taxon>
        <taxon>Enterobacterales</taxon>
        <taxon>Yersiniaceae</taxon>
        <taxon>Yersinia</taxon>
    </lineage>
</organism>
<gene>
    <name evidence="1" type="ORF">BF17_22295</name>
</gene>
<dbReference type="Proteomes" id="UP000019439">
    <property type="component" value="Chromosome"/>
</dbReference>
<dbReference type="EMBL" id="CP007230">
    <property type="protein sequence ID" value="AHK22044.1"/>
    <property type="molecule type" value="Genomic_DNA"/>
</dbReference>
<sequence>MLNKPVTNAPLKAVFLNKGLMKLVALNFFYQTGDYGYFSAFHVGCGRELFGALRKQLSGAEEGACCISSGLSPLLPSYNSNYFGYKIPFSLMENAHEPR</sequence>
<name>A0ABN4CYG2_9GAMM</name>
<evidence type="ECO:0000313" key="1">
    <source>
        <dbReference type="EMBL" id="AHK22044.1"/>
    </source>
</evidence>
<evidence type="ECO:0000313" key="2">
    <source>
        <dbReference type="Proteomes" id="UP000019439"/>
    </source>
</evidence>
<keyword evidence="2" id="KW-1185">Reference proteome</keyword>
<accession>A0ABN4CYG2</accession>
<reference evidence="1 2" key="1">
    <citation type="journal article" date="2014" name="Genome Announc.">
        <title>Genome Sequence of Yersinia similis Y228T, a Member of the Yersinia pseudotuberculosis Complex.</title>
        <authorList>
            <person name="Sprague L.D."/>
            <person name="Neubauer H."/>
        </authorList>
    </citation>
    <scope>NUCLEOTIDE SEQUENCE [LARGE SCALE GENOMIC DNA]</scope>
    <source>
        <strain evidence="1 2">228</strain>
    </source>
</reference>
<proteinExistence type="predicted"/>
<protein>
    <submittedName>
        <fullName evidence="1">Uncharacterized protein</fullName>
    </submittedName>
</protein>